<reference evidence="6" key="3">
    <citation type="journal article" date="2012" name="PLoS Pathog.">
        <title>Comparative genomics of the apicomplexan parasites Toxoplasma gondii and Neospora caninum: Coccidia differing in host range and transmission strategy.</title>
        <authorList>
            <person name="Reid A.J."/>
            <person name="Vermont S.J."/>
            <person name="Cotton J.A."/>
            <person name="Harris D."/>
            <person name="Hill-Cawthorne G.A."/>
            <person name="Konen-Waisman S."/>
            <person name="Latham S.M."/>
            <person name="Mourier T."/>
            <person name="Norton R."/>
            <person name="Quail M.A."/>
            <person name="Sanders M."/>
            <person name="Shanmugam D."/>
            <person name="Sohal A."/>
            <person name="Wasmuth J.D."/>
            <person name="Brunk B."/>
            <person name="Grigg M.E."/>
            <person name="Howard J.C."/>
            <person name="Parkinson J."/>
            <person name="Roos D.S."/>
            <person name="Trees A.J."/>
            <person name="Berriman M."/>
            <person name="Pain A."/>
            <person name="Wastling J.M."/>
        </authorList>
    </citation>
    <scope>NUCLEOTIDE SEQUENCE [LARGE SCALE GENOMIC DNA]</scope>
    <source>
        <strain evidence="6">Liverpool</strain>
    </source>
</reference>
<keyword evidence="2" id="KW-0812">Transmembrane</keyword>
<evidence type="ECO:0000256" key="1">
    <source>
        <dbReference type="SAM" id="MobiDB-lite"/>
    </source>
</evidence>
<dbReference type="GeneID" id="13444196"/>
<dbReference type="OrthoDB" id="329999at2759"/>
<keyword evidence="3" id="KW-0732">Signal</keyword>
<keyword evidence="6" id="KW-1185">Reference proteome</keyword>
<dbReference type="VEuPathDB" id="ToxoDB:NCLIV_015225"/>
<evidence type="ECO:0000313" key="5">
    <source>
        <dbReference type="EMBL" id="CEL65685.1"/>
    </source>
</evidence>
<protein>
    <submittedName>
        <fullName evidence="4">Chaperone protein dnaJ, related</fullName>
    </submittedName>
</protein>
<organism evidence="4 6">
    <name type="scientific">Neospora caninum (strain Liverpool)</name>
    <dbReference type="NCBI Taxonomy" id="572307"/>
    <lineage>
        <taxon>Eukaryota</taxon>
        <taxon>Sar</taxon>
        <taxon>Alveolata</taxon>
        <taxon>Apicomplexa</taxon>
        <taxon>Conoidasida</taxon>
        <taxon>Coccidia</taxon>
        <taxon>Eucoccidiorida</taxon>
        <taxon>Eimeriorina</taxon>
        <taxon>Sarcocystidae</taxon>
        <taxon>Neospora</taxon>
    </lineage>
</organism>
<proteinExistence type="predicted"/>
<feature type="region of interest" description="Disordered" evidence="1">
    <location>
        <begin position="501"/>
        <end position="531"/>
    </location>
</feature>
<feature type="signal peptide" evidence="3">
    <location>
        <begin position="1"/>
        <end position="35"/>
    </location>
</feature>
<feature type="transmembrane region" description="Helical" evidence="2">
    <location>
        <begin position="428"/>
        <end position="452"/>
    </location>
</feature>
<reference evidence="5" key="4">
    <citation type="journal article" date="2015" name="PLoS ONE">
        <title>Comprehensive Evaluation of Toxoplasma gondii VEG and Neospora caninum LIV Genomes with Tachyzoite Stage Transcriptome and Proteome Defines Novel Transcript Features.</title>
        <authorList>
            <person name="Ramaprasad A."/>
            <person name="Mourier T."/>
            <person name="Naeem R."/>
            <person name="Malas T.B."/>
            <person name="Moussa E."/>
            <person name="Panigrahi A."/>
            <person name="Vermont S.J."/>
            <person name="Otto T.D."/>
            <person name="Wastling J."/>
            <person name="Pain A."/>
        </authorList>
    </citation>
    <scope>NUCLEOTIDE SEQUENCE</scope>
    <source>
        <strain evidence="5">Liverpool</strain>
    </source>
</reference>
<dbReference type="EMBL" id="LN714479">
    <property type="protein sequence ID" value="CEL65685.1"/>
    <property type="molecule type" value="Genomic_DNA"/>
</dbReference>
<dbReference type="Proteomes" id="UP000007494">
    <property type="component" value="Chromosome V"/>
</dbReference>
<evidence type="ECO:0000256" key="3">
    <source>
        <dbReference type="SAM" id="SignalP"/>
    </source>
</evidence>
<sequence length="805" mass="90154">MASSGYTRGASPMNGGGGKLVLGALLSLLSLLVLTEPIEFSLAHRDAKSEEERKKEKVRQEAEEEKRLALIRAKLPNRKKKEYIDWNRLSPETTVLLSATPADVDALSDHLPFQIANVTMQEHTIAPVSAVDREMQQMLQANYTHGMKTIRTSVVFADDMPIKLDNSRPRRGAVCQEAQRAMLLSFNRVQRKPDGQAYASFNLHSPSAVSFHKELAGEYNLKALNPFMWTSHFPTEEEFTTFRGTAICMKKGSRLQLLRGWPVAVPEYKEGPWQARVMVFRAFVSPSADSKKKNLFVLQATLKVTRTPKDGIFKQQNMDVIPFMGYIKINNKKYGHLEAAIIRHKLLNKGCTLRRVDKHSQVELKCDDVDAKLTDLNEMLDERPLLRNTFKKAGIFSGVSAASYSMALVSHLLSSVHSSLEILPPQGFLLTGTGFALAALLSVVIAGPVVGLKRFKWRKMFAAKKREYLQKIVDEENSFSSAAAPVVDLVFVVNELKHAEEGTDASGEQAGTTPGNRDDSPTQPSRPTDLSPMAQKIQNVIDQYHYLETVAAAYDDFTRIERYRVAQEEVQEEAKTLRSFLKRTASRTPGFIGVTEEGELKLTVRQLTDVYAHLGKQIKAETERAIEKGPFTPIDVLISRHKVERLHEKSSQLLSQIRSKGGDVAPMDTPDHVESLKARLSLVTASKAELTEALESVTPGSQEEEDLRFAQSQIRPAKNAIKNDLRVFMDDDLGMALEEVDNLKEKLAEIQKNAGSQPSPLQEVEIQDVKEQIIGLNEKITKRVLEMRQFGFHVDILRVVELESE</sequence>
<feature type="chain" id="PRO_5007655144" evidence="3">
    <location>
        <begin position="36"/>
        <end position="805"/>
    </location>
</feature>
<feature type="compositionally biased region" description="Polar residues" evidence="1">
    <location>
        <begin position="509"/>
        <end position="528"/>
    </location>
</feature>
<reference evidence="4" key="1">
    <citation type="submission" date="2011-02" db="EMBL/GenBank/DDBJ databases">
        <authorList>
            <person name="Aslett M."/>
        </authorList>
    </citation>
    <scope>NUCLEOTIDE SEQUENCE</scope>
    <source>
        <strain evidence="4">Liverpool</strain>
    </source>
</reference>
<evidence type="ECO:0000313" key="6">
    <source>
        <dbReference type="Proteomes" id="UP000007494"/>
    </source>
</evidence>
<dbReference type="InParanoid" id="F0VCP0"/>
<keyword evidence="2" id="KW-1133">Transmembrane helix</keyword>
<name>F0VCP0_NEOCL</name>
<keyword evidence="2" id="KW-0472">Membrane</keyword>
<reference evidence="4" key="2">
    <citation type="submission" date="2011-03" db="EMBL/GenBank/DDBJ databases">
        <title>Comparative genomics and transcriptomics of Neospora caninum and Toxoplasma gondii.</title>
        <authorList>
            <person name="Reid A.J."/>
            <person name="Sohal A."/>
            <person name="Harris D."/>
            <person name="Quail M."/>
            <person name="Sanders M."/>
            <person name="Berriman M."/>
            <person name="Wastling J.M."/>
            <person name="Pain A."/>
        </authorList>
    </citation>
    <scope>NUCLEOTIDE SEQUENCE</scope>
    <source>
        <strain evidence="4">Liverpool</strain>
    </source>
</reference>
<evidence type="ECO:0000313" key="4">
    <source>
        <dbReference type="EMBL" id="CBZ51729.1"/>
    </source>
</evidence>
<dbReference type="RefSeq" id="XP_003881762.1">
    <property type="nucleotide sequence ID" value="XM_003881713.1"/>
</dbReference>
<dbReference type="eggNOG" id="ENOG502R02X">
    <property type="taxonomic scope" value="Eukaryota"/>
</dbReference>
<gene>
    <name evidence="5" type="ORF">BN1204_015225</name>
    <name evidence="4" type="ORF">NCLIV_015225</name>
</gene>
<dbReference type="EMBL" id="FR823386">
    <property type="protein sequence ID" value="CBZ51729.1"/>
    <property type="molecule type" value="Genomic_DNA"/>
</dbReference>
<evidence type="ECO:0000256" key="2">
    <source>
        <dbReference type="SAM" id="Phobius"/>
    </source>
</evidence>
<accession>F0VCP0</accession>
<dbReference type="OMA" id="HRDAKSE"/>
<dbReference type="AlphaFoldDB" id="F0VCP0"/>